<dbReference type="Gene3D" id="3.20.20.80">
    <property type="entry name" value="Glycosidases"/>
    <property type="match status" value="1"/>
</dbReference>
<comment type="caution">
    <text evidence="2">The sequence shown here is derived from an EMBL/GenBank/DDBJ whole genome shotgun (WGS) entry which is preliminary data.</text>
</comment>
<dbReference type="InterPro" id="IPR017853">
    <property type="entry name" value="GH"/>
</dbReference>
<name>A0A5D4H562_9SPHI</name>
<evidence type="ECO:0000313" key="3">
    <source>
        <dbReference type="Proteomes" id="UP000322362"/>
    </source>
</evidence>
<reference evidence="2 3" key="1">
    <citation type="submission" date="2019-08" db="EMBL/GenBank/DDBJ databases">
        <title>Phlebobacter frassis gen. nov. sp. nov., a new member of family Sphingobacteriaceae isolated from sand fly rearing media.</title>
        <authorList>
            <person name="Kakumanu M.L."/>
            <person name="Marayati B.F."/>
            <person name="Wada-Katsumata A."/>
            <person name="Wasserberg G."/>
            <person name="Schal C."/>
            <person name="Apperson C.S."/>
            <person name="Ponnusamy L."/>
        </authorList>
    </citation>
    <scope>NUCLEOTIDE SEQUENCE [LARGE SCALE GENOMIC DNA]</scope>
    <source>
        <strain evidence="2 3">SSI9</strain>
    </source>
</reference>
<keyword evidence="1" id="KW-0732">Signal</keyword>
<dbReference type="RefSeq" id="WP_148919475.1">
    <property type="nucleotide sequence ID" value="NZ_VTAV01000007.1"/>
</dbReference>
<proteinExistence type="predicted"/>
<dbReference type="EMBL" id="VTAV01000007">
    <property type="protein sequence ID" value="TYR35808.1"/>
    <property type="molecule type" value="Genomic_DNA"/>
</dbReference>
<sequence length="502" mass="57701">MMKKRHYLLILLTGVGFSLQAQHTKYPMERPERTIPTAAEGVYDIYPQQLKQVVKGVGVEIYSDQLNNNSDGMNMKEKGMLHDITPDERERLYKEMLTGFRYARLAGGLYLRGMDAEKKQLRGRWPSQMTELKEMVRGSGMEGVSFEYFSPLPYWKANQKLTGKDGSDNVLRCFGKDFKNDPVYKGDTTRFLNDFAEAVVNDIQFLKNNGLPISFFGLQNEPMSDTRYSSCVYKNLPIDKYGMAYVAVAKKIREMDPDIRIIGDSQGLRLIRPVVANSETSDLVDYMVMHHGGVDSKQVQPIEPYHGKALFQNEYSYSGGGVASPARCINTVQHIMNWFQRREAPSWFWLHAMMPYDMKMSSGRALGLYRPKYDTDDSKYPEDLKPGHWVWNPHNWHALASFIKHMPWDSQVVGVKERDVDEDLRILAFKKPNGKLVIMLSNRSFGTHRFVLQTRTDAVYKGYRYTADEAGTDFMGVELGALSGKTIRPEVPDMAWEFWEEQ</sequence>
<protein>
    <recommendedName>
        <fullName evidence="4">O-glycosyl hydrolase</fullName>
    </recommendedName>
</protein>
<organism evidence="2 3">
    <name type="scientific">Sphingobacterium phlebotomi</name>
    <dbReference type="NCBI Taxonomy" id="2605433"/>
    <lineage>
        <taxon>Bacteria</taxon>
        <taxon>Pseudomonadati</taxon>
        <taxon>Bacteroidota</taxon>
        <taxon>Sphingobacteriia</taxon>
        <taxon>Sphingobacteriales</taxon>
        <taxon>Sphingobacteriaceae</taxon>
        <taxon>Sphingobacterium</taxon>
    </lineage>
</organism>
<accession>A0A5D4H562</accession>
<feature type="signal peptide" evidence="1">
    <location>
        <begin position="1"/>
        <end position="21"/>
    </location>
</feature>
<evidence type="ECO:0000256" key="1">
    <source>
        <dbReference type="SAM" id="SignalP"/>
    </source>
</evidence>
<evidence type="ECO:0000313" key="2">
    <source>
        <dbReference type="EMBL" id="TYR35808.1"/>
    </source>
</evidence>
<keyword evidence="3" id="KW-1185">Reference proteome</keyword>
<dbReference type="Proteomes" id="UP000322362">
    <property type="component" value="Unassembled WGS sequence"/>
</dbReference>
<feature type="chain" id="PRO_5022841477" description="O-glycosyl hydrolase" evidence="1">
    <location>
        <begin position="22"/>
        <end position="502"/>
    </location>
</feature>
<dbReference type="AlphaFoldDB" id="A0A5D4H562"/>
<dbReference type="SUPFAM" id="SSF51445">
    <property type="entry name" value="(Trans)glycosidases"/>
    <property type="match status" value="1"/>
</dbReference>
<gene>
    <name evidence="2" type="ORF">FXV77_12070</name>
</gene>
<evidence type="ECO:0008006" key="4">
    <source>
        <dbReference type="Google" id="ProtNLM"/>
    </source>
</evidence>